<dbReference type="InterPro" id="IPR012292">
    <property type="entry name" value="Globin/Proto"/>
</dbReference>
<accession>A0AAP3UZW9</accession>
<evidence type="ECO:0000313" key="2">
    <source>
        <dbReference type="Proteomes" id="UP001301140"/>
    </source>
</evidence>
<dbReference type="GO" id="GO:0019825">
    <property type="term" value="F:oxygen binding"/>
    <property type="evidence" value="ECO:0007669"/>
    <property type="project" value="InterPro"/>
</dbReference>
<dbReference type="RefSeq" id="WP_327787549.1">
    <property type="nucleotide sequence ID" value="NZ_JARGEQ010000008.1"/>
</dbReference>
<comment type="caution">
    <text evidence="1">The sequence shown here is derived from an EMBL/GenBank/DDBJ whole genome shotgun (WGS) entry which is preliminary data.</text>
</comment>
<keyword evidence="2" id="KW-1185">Reference proteome</keyword>
<dbReference type="CDD" id="cd08916">
    <property type="entry name" value="TrHb3_P"/>
    <property type="match status" value="1"/>
</dbReference>
<dbReference type="InterPro" id="IPR009050">
    <property type="entry name" value="Globin-like_sf"/>
</dbReference>
<reference evidence="1 2" key="1">
    <citation type="submission" date="2023-03" db="EMBL/GenBank/DDBJ databases">
        <title>YIM 152171 draft genome.</title>
        <authorList>
            <person name="Yang Z."/>
        </authorList>
    </citation>
    <scope>NUCLEOTIDE SEQUENCE [LARGE SCALE GENOMIC DNA]</scope>
    <source>
        <strain evidence="1 2">YIM 152171</strain>
    </source>
</reference>
<proteinExistence type="predicted"/>
<name>A0AAP3UZW9_9PROT</name>
<dbReference type="EMBL" id="JARGEQ010000008">
    <property type="protein sequence ID" value="MDF1585139.1"/>
    <property type="molecule type" value="Genomic_DNA"/>
</dbReference>
<organism evidence="1 2">
    <name type="scientific">Marinimicrococcus flavescens</name>
    <dbReference type="NCBI Taxonomy" id="3031815"/>
    <lineage>
        <taxon>Bacteria</taxon>
        <taxon>Pseudomonadati</taxon>
        <taxon>Pseudomonadota</taxon>
        <taxon>Alphaproteobacteria</taxon>
        <taxon>Geminicoccales</taxon>
        <taxon>Geminicoccaceae</taxon>
        <taxon>Marinimicrococcus</taxon>
    </lineage>
</organism>
<gene>
    <name evidence="1" type="ORF">PZ740_01915</name>
</gene>
<dbReference type="Gene3D" id="1.10.490.10">
    <property type="entry name" value="Globins"/>
    <property type="match status" value="1"/>
</dbReference>
<dbReference type="Proteomes" id="UP001301140">
    <property type="component" value="Unassembled WGS sequence"/>
</dbReference>
<evidence type="ECO:0000313" key="1">
    <source>
        <dbReference type="EMBL" id="MDF1585139.1"/>
    </source>
</evidence>
<dbReference type="GO" id="GO:0020037">
    <property type="term" value="F:heme binding"/>
    <property type="evidence" value="ECO:0007669"/>
    <property type="project" value="InterPro"/>
</dbReference>
<protein>
    <submittedName>
        <fullName evidence="1">Group III truncated hemoglobin</fullName>
    </submittedName>
</protein>
<dbReference type="AlphaFoldDB" id="A0AAP3UZW9"/>
<dbReference type="SUPFAM" id="SSF46458">
    <property type="entry name" value="Globin-like"/>
    <property type="match status" value="1"/>
</dbReference>
<sequence>MERTERCSPGTALGIDEKLIARVVHGFYAEVRRDAVLGPLFERIIGEGWDPHLARMVDFWSSVLLTTGRYQGKPMLVHARIEEIDRPLFERWLALFARTVGRLCAPAQAELFLDRAGRIAQSLLAGVEMQRRLGLAPPYRASPASV</sequence>